<dbReference type="PROSITE" id="PS51257">
    <property type="entry name" value="PROKAR_LIPOPROTEIN"/>
    <property type="match status" value="1"/>
</dbReference>
<evidence type="ECO:0000313" key="1">
    <source>
        <dbReference type="EMBL" id="AQP45699.1"/>
    </source>
</evidence>
<dbReference type="PROSITE" id="PS51318">
    <property type="entry name" value="TAT"/>
    <property type="match status" value="1"/>
</dbReference>
<dbReference type="PROSITE" id="PS00079">
    <property type="entry name" value="MULTICOPPER_OXIDASE1"/>
    <property type="match status" value="1"/>
</dbReference>
<dbReference type="OrthoDB" id="345021at2"/>
<keyword evidence="2" id="KW-1185">Reference proteome</keyword>
<name>A0A1Q2CHV4_9ACTN</name>
<dbReference type="InterPro" id="IPR034279">
    <property type="entry name" value="CuRO_3_CopA"/>
</dbReference>
<dbReference type="PANTHER" id="PTHR11709">
    <property type="entry name" value="MULTI-COPPER OXIDASE"/>
    <property type="match status" value="1"/>
</dbReference>
<dbReference type="Pfam" id="PF07732">
    <property type="entry name" value="Cu-oxidase_3"/>
    <property type="match status" value="1"/>
</dbReference>
<dbReference type="RefSeq" id="WP_077343901.1">
    <property type="nucleotide sequence ID" value="NZ_CP019605.1"/>
</dbReference>
<proteinExistence type="predicted"/>
<dbReference type="Proteomes" id="UP000188324">
    <property type="component" value="Chromosome"/>
</dbReference>
<dbReference type="InterPro" id="IPR008972">
    <property type="entry name" value="Cupredoxin"/>
</dbReference>
<dbReference type="GO" id="GO:0005507">
    <property type="term" value="F:copper ion binding"/>
    <property type="evidence" value="ECO:0007669"/>
    <property type="project" value="InterPro"/>
</dbReference>
<dbReference type="InterPro" id="IPR011706">
    <property type="entry name" value="Cu-oxidase_C"/>
</dbReference>
<dbReference type="KEGG" id="tfl:RPIT_13495"/>
<dbReference type="EMBL" id="CP019605">
    <property type="protein sequence ID" value="AQP45699.1"/>
    <property type="molecule type" value="Genomic_DNA"/>
</dbReference>
<dbReference type="PROSITE" id="PS00080">
    <property type="entry name" value="MULTICOPPER_OXIDASE2"/>
    <property type="match status" value="1"/>
</dbReference>
<dbReference type="SUPFAM" id="SSF49503">
    <property type="entry name" value="Cupredoxins"/>
    <property type="match status" value="3"/>
</dbReference>
<protein>
    <submittedName>
        <fullName evidence="1">Copper oxidase</fullName>
    </submittedName>
</protein>
<dbReference type="CDD" id="cd13870">
    <property type="entry name" value="CuRO_2_CopA_like_1"/>
    <property type="match status" value="1"/>
</dbReference>
<dbReference type="CDD" id="cd13861">
    <property type="entry name" value="CuRO_1_CumA_like"/>
    <property type="match status" value="1"/>
</dbReference>
<dbReference type="Gene3D" id="2.60.40.420">
    <property type="entry name" value="Cupredoxins - blue copper proteins"/>
    <property type="match status" value="3"/>
</dbReference>
<organism evidence="1 2">
    <name type="scientific">Tessaracoccus flavus</name>
    <dbReference type="NCBI Taxonomy" id="1610493"/>
    <lineage>
        <taxon>Bacteria</taxon>
        <taxon>Bacillati</taxon>
        <taxon>Actinomycetota</taxon>
        <taxon>Actinomycetes</taxon>
        <taxon>Propionibacteriales</taxon>
        <taxon>Propionibacteriaceae</taxon>
        <taxon>Tessaracoccus</taxon>
    </lineage>
</organism>
<dbReference type="InterPro" id="IPR011707">
    <property type="entry name" value="Cu-oxidase-like_N"/>
</dbReference>
<dbReference type="Pfam" id="PF07731">
    <property type="entry name" value="Cu-oxidase_2"/>
    <property type="match status" value="1"/>
</dbReference>
<dbReference type="InterPro" id="IPR002355">
    <property type="entry name" value="Cu_oxidase_Cu_BS"/>
</dbReference>
<dbReference type="InterPro" id="IPR033138">
    <property type="entry name" value="Cu_oxidase_CS"/>
</dbReference>
<dbReference type="InterPro" id="IPR045087">
    <property type="entry name" value="Cu-oxidase_fam"/>
</dbReference>
<sequence length="495" mass="52972">MTALNRRHLLLGATGIAGAGLLSACTSPLNKPGTPAPGSGASRSYPAPSLAPAPGRSVVQQTLAPRPVTLDLGGLTAKTWAYDDSSMGVLRGTAGDLFRITVDNQLPASTSVHWHGVRLHHAADGVPGVTQDPIEPGTSFTYEFVAPDPGTFFFHPHSGVQLDRALYAPLIIDDPDEPGAYDDEWIVVLDDWTDGVGRGPDEIFEEFAAENGAVSMGMGHGNMRDMGHGASSPLGDAGDVEYPHYLINGRVPEAPATFEAKPGQRIRIRIINAASDTIFKLALGGHTMTVTHSDGFPVEPVDTAALYIAMGERYDVTVTLRDGTFPLAARPEGKTGTARAVVRTASGDAPSTDAPVPELDGDALLGTQLRAAAQARLPDGEPDDTFDVELNGQMDPYGWGINGRKFGDHEPLDVSPDRRVRMRMTNMTMMAHPMHIHGHTWGLPGSGGLRKDTVLLTPMQTIELDLITDNPGEWMLHCHNIYHAEVGMMTTMRYA</sequence>
<dbReference type="Pfam" id="PF00394">
    <property type="entry name" value="Cu-oxidase"/>
    <property type="match status" value="1"/>
</dbReference>
<dbReference type="InterPro" id="IPR006311">
    <property type="entry name" value="TAT_signal"/>
</dbReference>
<dbReference type="GO" id="GO:0016491">
    <property type="term" value="F:oxidoreductase activity"/>
    <property type="evidence" value="ECO:0007669"/>
    <property type="project" value="InterPro"/>
</dbReference>
<dbReference type="InterPro" id="IPR001117">
    <property type="entry name" value="Cu-oxidase_2nd"/>
</dbReference>
<dbReference type="PANTHER" id="PTHR11709:SF394">
    <property type="entry name" value="FI03373P-RELATED"/>
    <property type="match status" value="1"/>
</dbReference>
<reference evidence="1 2" key="1">
    <citation type="journal article" date="2016" name="Int. J. Syst. Evol. Microbiol.">
        <title>Tessaracoccus flavus sp. nov., isolated from the drainage system of a lindane-producing factory.</title>
        <authorList>
            <person name="Kumari R."/>
            <person name="Singh P."/>
            <person name="Schumann P."/>
            <person name="Lal R."/>
        </authorList>
    </citation>
    <scope>NUCLEOTIDE SEQUENCE [LARGE SCALE GENOMIC DNA]</scope>
    <source>
        <strain evidence="1 2">RP1T</strain>
    </source>
</reference>
<dbReference type="CDD" id="cd13896">
    <property type="entry name" value="CuRO_3_CopA"/>
    <property type="match status" value="1"/>
</dbReference>
<evidence type="ECO:0000313" key="2">
    <source>
        <dbReference type="Proteomes" id="UP000188324"/>
    </source>
</evidence>
<dbReference type="AlphaFoldDB" id="A0A1Q2CHV4"/>
<gene>
    <name evidence="1" type="ORF">RPIT_13495</name>
</gene>
<accession>A0A1Q2CHV4</accession>
<dbReference type="STRING" id="1610493.RPIT_13495"/>